<keyword evidence="1" id="KW-0812">Transmembrane</keyword>
<dbReference type="PANTHER" id="PTHR11011:SF60">
    <property type="entry name" value="FATTY ACYL-COA REDUCTASE-RELATED"/>
    <property type="match status" value="1"/>
</dbReference>
<dbReference type="GO" id="GO:0035336">
    <property type="term" value="P:long-chain fatty-acyl-CoA metabolic process"/>
    <property type="evidence" value="ECO:0007669"/>
    <property type="project" value="TreeGrafter"/>
</dbReference>
<proteinExistence type="predicted"/>
<dbReference type="AlphaFoldDB" id="A0A7R9ARQ2"/>
<sequence>MSLHLINNLCNFFRLFKVYRKIHRLSGILTYFCTRNWDFSDDNVQKLWKNLGPEDKKLFDFDISSLDWNQYIYNYVRGCRVHLLKDDLSTVPEAKIRWQSYNVKFESNLNISLRLHIFHSFHIQALLKARKIQNNYSTSPNCNMQLVIMLSTFIVALRSVTTKLYLEEYRSESAFEIGSHNACKHFVAKLYWLHQTVKIVLTVAAFRILWFIFMFILRFLKNKFTFIFDFNSLLY</sequence>
<protein>
    <recommendedName>
        <fullName evidence="2">Fatty acyl-CoA reductase C-terminal domain-containing protein</fullName>
    </recommendedName>
</protein>
<dbReference type="EMBL" id="OC001118">
    <property type="protein sequence ID" value="CAD7259155.1"/>
    <property type="molecule type" value="Genomic_DNA"/>
</dbReference>
<gene>
    <name evidence="3" type="ORF">TSIB3V08_LOCUS3366</name>
</gene>
<evidence type="ECO:0000259" key="2">
    <source>
        <dbReference type="Pfam" id="PF03015"/>
    </source>
</evidence>
<keyword evidence="1" id="KW-0472">Membrane</keyword>
<dbReference type="InterPro" id="IPR026055">
    <property type="entry name" value="FAR"/>
</dbReference>
<dbReference type="Pfam" id="PF03015">
    <property type="entry name" value="Sterile"/>
    <property type="match status" value="1"/>
</dbReference>
<feature type="transmembrane region" description="Helical" evidence="1">
    <location>
        <begin position="199"/>
        <end position="220"/>
    </location>
</feature>
<evidence type="ECO:0000313" key="3">
    <source>
        <dbReference type="EMBL" id="CAD7259155.1"/>
    </source>
</evidence>
<evidence type="ECO:0000256" key="1">
    <source>
        <dbReference type="SAM" id="Phobius"/>
    </source>
</evidence>
<organism evidence="3">
    <name type="scientific">Timema shepardi</name>
    <name type="common">Walking stick</name>
    <dbReference type="NCBI Taxonomy" id="629360"/>
    <lineage>
        <taxon>Eukaryota</taxon>
        <taxon>Metazoa</taxon>
        <taxon>Ecdysozoa</taxon>
        <taxon>Arthropoda</taxon>
        <taxon>Hexapoda</taxon>
        <taxon>Insecta</taxon>
        <taxon>Pterygota</taxon>
        <taxon>Neoptera</taxon>
        <taxon>Polyneoptera</taxon>
        <taxon>Phasmatodea</taxon>
        <taxon>Timematodea</taxon>
        <taxon>Timematoidea</taxon>
        <taxon>Timematidae</taxon>
        <taxon>Timema</taxon>
    </lineage>
</organism>
<dbReference type="InterPro" id="IPR033640">
    <property type="entry name" value="FAR_C"/>
</dbReference>
<feature type="domain" description="Fatty acyl-CoA reductase C-terminal" evidence="2">
    <location>
        <begin position="14"/>
        <end position="86"/>
    </location>
</feature>
<dbReference type="PANTHER" id="PTHR11011">
    <property type="entry name" value="MALE STERILITY PROTEIN 2-RELATED"/>
    <property type="match status" value="1"/>
</dbReference>
<dbReference type="GO" id="GO:0005777">
    <property type="term" value="C:peroxisome"/>
    <property type="evidence" value="ECO:0007669"/>
    <property type="project" value="TreeGrafter"/>
</dbReference>
<name>A0A7R9ARQ2_TIMSH</name>
<reference evidence="3" key="1">
    <citation type="submission" date="2020-11" db="EMBL/GenBank/DDBJ databases">
        <authorList>
            <person name="Tran Van P."/>
        </authorList>
    </citation>
    <scope>NUCLEOTIDE SEQUENCE</scope>
</reference>
<dbReference type="CDD" id="cd09071">
    <property type="entry name" value="FAR_C"/>
    <property type="match status" value="1"/>
</dbReference>
<keyword evidence="1" id="KW-1133">Transmembrane helix</keyword>
<accession>A0A7R9ARQ2</accession>
<dbReference type="GO" id="GO:0080019">
    <property type="term" value="F:alcohol-forming very long-chain fatty acyl-CoA reductase activity"/>
    <property type="evidence" value="ECO:0007669"/>
    <property type="project" value="InterPro"/>
</dbReference>